<dbReference type="GO" id="GO:0005992">
    <property type="term" value="P:trehalose biosynthetic process"/>
    <property type="evidence" value="ECO:0007669"/>
    <property type="project" value="InterPro"/>
</dbReference>
<evidence type="ECO:0000256" key="1">
    <source>
        <dbReference type="ARBA" id="ARBA00008799"/>
    </source>
</evidence>
<comment type="similarity">
    <text evidence="1">Belongs to the glycosyltransferase 20 family.</text>
</comment>
<keyword evidence="2" id="KW-0472">Membrane</keyword>
<comment type="caution">
    <text evidence="3">The sequence shown here is derived from an EMBL/GenBank/DDBJ whole genome shotgun (WGS) entry which is preliminary data.</text>
</comment>
<evidence type="ECO:0000313" key="4">
    <source>
        <dbReference type="Proteomes" id="UP000178646"/>
    </source>
</evidence>
<keyword evidence="2" id="KW-1133">Transmembrane helix</keyword>
<dbReference type="GO" id="GO:0003825">
    <property type="term" value="F:alpha,alpha-trehalose-phosphate synthase (UDP-forming) activity"/>
    <property type="evidence" value="ECO:0007669"/>
    <property type="project" value="TreeGrafter"/>
</dbReference>
<dbReference type="Gene3D" id="3.30.450.20">
    <property type="entry name" value="PAS domain"/>
    <property type="match status" value="1"/>
</dbReference>
<organism evidence="3 4">
    <name type="scientific">Candidatus Terrybacteria bacterium RIFCSPHIGHO2_02_41_19</name>
    <dbReference type="NCBI Taxonomy" id="1802364"/>
    <lineage>
        <taxon>Bacteria</taxon>
        <taxon>Candidatus Terryibacteriota</taxon>
    </lineage>
</organism>
<keyword evidence="2" id="KW-0812">Transmembrane</keyword>
<gene>
    <name evidence="3" type="ORF">A2W59_01475</name>
</gene>
<accession>A0A1G2PSR3</accession>
<proteinExistence type="inferred from homology"/>
<dbReference type="AlphaFoldDB" id="A0A1G2PSR3"/>
<dbReference type="EMBL" id="MHSU01000012">
    <property type="protein sequence ID" value="OHA50632.1"/>
    <property type="molecule type" value="Genomic_DNA"/>
</dbReference>
<evidence type="ECO:0000313" key="3">
    <source>
        <dbReference type="EMBL" id="OHA50632.1"/>
    </source>
</evidence>
<dbReference type="Pfam" id="PF00982">
    <property type="entry name" value="Glyco_transf_20"/>
    <property type="match status" value="1"/>
</dbReference>
<dbReference type="SUPFAM" id="SSF53756">
    <property type="entry name" value="UDP-Glycosyltransferase/glycogen phosphorylase"/>
    <property type="match status" value="1"/>
</dbReference>
<name>A0A1G2PSR3_9BACT</name>
<dbReference type="PANTHER" id="PTHR10788">
    <property type="entry name" value="TREHALOSE-6-PHOSPHATE SYNTHASE"/>
    <property type="match status" value="1"/>
</dbReference>
<feature type="transmembrane region" description="Helical" evidence="2">
    <location>
        <begin position="171"/>
        <end position="193"/>
    </location>
</feature>
<evidence type="ECO:0000256" key="2">
    <source>
        <dbReference type="SAM" id="Phobius"/>
    </source>
</evidence>
<dbReference type="Proteomes" id="UP000178646">
    <property type="component" value="Unassembled WGS sequence"/>
</dbReference>
<dbReference type="CDD" id="cd03788">
    <property type="entry name" value="GT20_TPS"/>
    <property type="match status" value="1"/>
</dbReference>
<feature type="transmembrane region" description="Helical" evidence="2">
    <location>
        <begin position="6"/>
        <end position="24"/>
    </location>
</feature>
<dbReference type="Gene3D" id="3.40.50.2000">
    <property type="entry name" value="Glycogen Phosphorylase B"/>
    <property type="match status" value="2"/>
</dbReference>
<sequence length="747" mass="85257">MRYIFAIIGSVVVAVSLVALGFNIRQVDKERATLTTNLEQRASLLADSLKESVEPYYANSSQSSFQTSLQKVVDKFANRERLAGIALYDNKGALIATSSGLPKTIIENTKIVTDAMDSNTSSNVFFDADSENRYVHVDPLHNDESIVGALMVVQNAGYINTSIREIWEGNLLRLLIQIIIFSITIFIILRFFIFRQVIRFVESVKKIRMGEGKESFKDEGRYSFFTPLAKEITHITKSLSQARLSAREEARMRLEKLDSPWTAERLSEFIKSTLKDRPIFVVSNREPYEHYTDSKGKITYRVPAGGAITALEPVMEACGGTWIAWGSGNADKSMVDKENKIKVPPYEPKYTLKRVWLSATEVDGYYKGFSSEALWPLCHMAHTRPLFRKEDWHEYKKVNGIFAKSLLAEIKDIQNPFILIQDYHLALLPQMIKESRPDAQIGLFWHIPWPSPEAFSICPWRKNILQGMLGADIIGFHIQQYCNNFMDTIAKELESLCDLEQFSVAYHDHISYVKSFPISIAFTGSQSNEPHDSVEDRKSLDKLGIHSQYLGLGVDRLEYTKGLLERFKAVEFFLDTYPLYRDKFTFLQIASPSRESVPKYQEFGEEVSKEAQRINDKFKTKTWKPIILLKEHYSHEELAPLFRIADVCMVTSLHDGMNLVAKEYIAGRDNENGVLILSQFAGAVRDLKGALIINPYSAEETSEAINTALNMSLVEQRKRMKKMRESVKNYNIFRWSAEFIKAVVSLS</sequence>
<protein>
    <submittedName>
        <fullName evidence="3">Uncharacterized protein</fullName>
    </submittedName>
</protein>
<reference evidence="3 4" key="1">
    <citation type="journal article" date="2016" name="Nat. Commun.">
        <title>Thousands of microbial genomes shed light on interconnected biogeochemical processes in an aquifer system.</title>
        <authorList>
            <person name="Anantharaman K."/>
            <person name="Brown C.T."/>
            <person name="Hug L.A."/>
            <person name="Sharon I."/>
            <person name="Castelle C.J."/>
            <person name="Probst A.J."/>
            <person name="Thomas B.C."/>
            <person name="Singh A."/>
            <person name="Wilkins M.J."/>
            <person name="Karaoz U."/>
            <person name="Brodie E.L."/>
            <person name="Williams K.H."/>
            <person name="Hubbard S.S."/>
            <person name="Banfield J.F."/>
        </authorList>
    </citation>
    <scope>NUCLEOTIDE SEQUENCE [LARGE SCALE GENOMIC DNA]</scope>
</reference>
<dbReference type="InterPro" id="IPR001830">
    <property type="entry name" value="Glyco_trans_20"/>
</dbReference>
<dbReference type="PANTHER" id="PTHR10788:SF106">
    <property type="entry name" value="BCDNA.GH08860"/>
    <property type="match status" value="1"/>
</dbReference>